<feature type="compositionally biased region" description="Basic and acidic residues" evidence="1">
    <location>
        <begin position="716"/>
        <end position="727"/>
    </location>
</feature>
<dbReference type="RefSeq" id="XP_017874523.1">
    <property type="nucleotide sequence ID" value="XM_018019034.1"/>
</dbReference>
<feature type="region of interest" description="Disordered" evidence="1">
    <location>
        <begin position="630"/>
        <end position="662"/>
    </location>
</feature>
<evidence type="ECO:0000256" key="1">
    <source>
        <dbReference type="SAM" id="MobiDB-lite"/>
    </source>
</evidence>
<sequence>MFRAGDIFKTIVHARQEDRNVYLNVADQNLHGASTESQAQSITALLYKTNTRSIGLRFLIKYLNQCPSHILKDKGNVWLTIIIRTCNSKEICLYGELIYEAVALLVIQIQVAPETAKWFGSNCLGKVYESLSFLNNKTTLCCTIASLKAVKQCLKYYPGPSKSGKLAVTRYLLTLVDSCNPEVVYESGNCWLQLQQVRGNSTNANHSNDKVQWQEFQFGLLCNLNELLNDAFPKYKDNTKDFENHKLKHFHLELEGDPIKRAAQVCTRFCNLTEFLKIALSQPYPSKKMICAKRILDLIQHGLTVNYGNCENIDSMCFENLLPHMHTKLLELLEVLMNICHTHLRPHFRLMSSIVLDSLQKTMWSTPEGLSVQLFNLRIQVYKATTSWLTTFAEGSGCDLIAERLVKILLEDVIIRRRDIYLVSATQSKNKSKRKRTAMSEASESPFQSELLINKNKELLCKQALQCLQQILDSVGFLLKPQLLRNMLSTILENSAQIYEKRAWKENVYTEWTCRIELYKTLFTFIKLRNIPCPPPSEIVLTIIEESSKKDPNSDIRICCKNMIASVEKTLHPQRESLIFKKDDQQSTSTIQINGNTNYEIASETQQSTDNNENTQLKEAVPSTTVLPIDNLNEETPSAPVSKRIRTSSESKDNTKCKDNTPKKKVVIDGDALESPASNNHVILPKAYVKEPLEKVLDAPRINNPVLTQNICAKESTKVSSDTKHSTPENISIESKPSKSDDDDYIAELQAAFVDELK</sequence>
<accession>A0ABM1Q4Y7</accession>
<organism evidence="2 3">
    <name type="scientific">Drosophila arizonae</name>
    <name type="common">Fruit fly</name>
    <dbReference type="NCBI Taxonomy" id="7263"/>
    <lineage>
        <taxon>Eukaryota</taxon>
        <taxon>Metazoa</taxon>
        <taxon>Ecdysozoa</taxon>
        <taxon>Arthropoda</taxon>
        <taxon>Hexapoda</taxon>
        <taxon>Insecta</taxon>
        <taxon>Pterygota</taxon>
        <taxon>Neoptera</taxon>
        <taxon>Endopterygota</taxon>
        <taxon>Diptera</taxon>
        <taxon>Brachycera</taxon>
        <taxon>Muscomorpha</taxon>
        <taxon>Ephydroidea</taxon>
        <taxon>Drosophilidae</taxon>
        <taxon>Drosophila</taxon>
    </lineage>
</organism>
<evidence type="ECO:0000313" key="3">
    <source>
        <dbReference type="RefSeq" id="XP_017874523.1"/>
    </source>
</evidence>
<proteinExistence type="predicted"/>
<dbReference type="InterPro" id="IPR016024">
    <property type="entry name" value="ARM-type_fold"/>
</dbReference>
<feature type="compositionally biased region" description="Basic and acidic residues" evidence="1">
    <location>
        <begin position="647"/>
        <end position="662"/>
    </location>
</feature>
<reference evidence="3" key="3">
    <citation type="submission" date="2025-08" db="UniProtKB">
        <authorList>
            <consortium name="RefSeq"/>
        </authorList>
    </citation>
    <scope>IDENTIFICATION</scope>
    <source>
        <tissue evidence="3">Whole organism</tissue>
    </source>
</reference>
<dbReference type="PANTHER" id="PTHR34105:SF1">
    <property type="entry name" value="PROLINE-, GLUTAMIC ACID- AND LEUCINE-RICH PROTEIN 1"/>
    <property type="match status" value="1"/>
</dbReference>
<reference evidence="2" key="1">
    <citation type="journal article" date="1997" name="Nucleic Acids Res.">
        <title>tRNAscan-SE: a program for improved detection of transfer RNA genes in genomic sequence.</title>
        <authorList>
            <person name="Lowe T.M."/>
            <person name="Eddy S.R."/>
        </authorList>
    </citation>
    <scope>NUCLEOTIDE SEQUENCE [LARGE SCALE GENOMIC DNA]</scope>
</reference>
<dbReference type="SUPFAM" id="SSF48371">
    <property type="entry name" value="ARM repeat"/>
    <property type="match status" value="1"/>
</dbReference>
<dbReference type="GeneID" id="108621617"/>
<evidence type="ECO:0000313" key="2">
    <source>
        <dbReference type="Proteomes" id="UP000694904"/>
    </source>
</evidence>
<dbReference type="Proteomes" id="UP000694904">
    <property type="component" value="Chromosome 2"/>
</dbReference>
<keyword evidence="2" id="KW-1185">Reference proteome</keyword>
<reference evidence="2" key="2">
    <citation type="journal article" date="2016" name="G3 (Bethesda)">
        <title>Genome Evolution in Three Species of Cactophilic Drosophila.</title>
        <authorList>
            <person name="Sanchez-Flores A."/>
            <person name="Penazola F."/>
            <person name="Carpinteyro-Ponce J."/>
            <person name="Nazario-Yepiz N."/>
            <person name="Abreu-Goodger C."/>
            <person name="Machado C.A."/>
            <person name="Markow T.A."/>
        </authorList>
    </citation>
    <scope>NUCLEOTIDE SEQUENCE [LARGE SCALE GENOMIC DNA]</scope>
</reference>
<dbReference type="PANTHER" id="PTHR34105">
    <property type="entry name" value="PROLINE-, GLUTAMIC ACID- AND LEUCINE-RICH PROTEIN 1"/>
    <property type="match status" value="1"/>
</dbReference>
<name>A0ABM1Q4Y7_DROAR</name>
<feature type="region of interest" description="Disordered" evidence="1">
    <location>
        <begin position="716"/>
        <end position="744"/>
    </location>
</feature>
<protein>
    <submittedName>
        <fullName evidence="3">Proline-, glutamic acid- and leucine-rich protein 1</fullName>
    </submittedName>
</protein>
<gene>
    <name evidence="3" type="primary">LOC108621617</name>
</gene>